<proteinExistence type="predicted"/>
<keyword evidence="2" id="KW-1185">Reference proteome</keyword>
<reference evidence="1" key="1">
    <citation type="submission" date="2020-09" db="EMBL/GenBank/DDBJ databases">
        <title>Rhizobia associated with sainfoin plants.</title>
        <authorList>
            <person name="Asharfi S."/>
            <person name="Kuzmanovic N."/>
            <person name="Bunk B."/>
            <person name="Sproeer C."/>
            <person name="Becker M."/>
            <person name="Thuenen T."/>
        </authorList>
    </citation>
    <scope>NUCLEOTIDE SEQUENCE</scope>
    <source>
        <strain evidence="1">OM4</strain>
    </source>
</reference>
<name>A0ABY5R5B9_9HYPH</name>
<accession>A0ABY5R5B9</accession>
<evidence type="ECO:0000313" key="1">
    <source>
        <dbReference type="EMBL" id="UVC17579.1"/>
    </source>
</evidence>
<dbReference type="Proteomes" id="UP001058098">
    <property type="component" value="Chromosome"/>
</dbReference>
<dbReference type="EMBL" id="CP062229">
    <property type="protein sequence ID" value="UVC17579.1"/>
    <property type="molecule type" value="Genomic_DNA"/>
</dbReference>
<sequence>MTGFFASAVFATKASAEIATNRAKSQCGKRYYSAGSGNVTTIYISGGIDEH</sequence>
<protein>
    <submittedName>
        <fullName evidence="1">Uncharacterized protein</fullName>
    </submittedName>
</protein>
<evidence type="ECO:0000313" key="2">
    <source>
        <dbReference type="Proteomes" id="UP001058098"/>
    </source>
</evidence>
<dbReference type="RefSeq" id="WP_258122459.1">
    <property type="nucleotide sequence ID" value="NZ_CP062229.1"/>
</dbReference>
<organism evidence="1 2">
    <name type="scientific">Mesorhizobium onobrychidis</name>
    <dbReference type="NCBI Taxonomy" id="2775404"/>
    <lineage>
        <taxon>Bacteria</taxon>
        <taxon>Pseudomonadati</taxon>
        <taxon>Pseudomonadota</taxon>
        <taxon>Alphaproteobacteria</taxon>
        <taxon>Hyphomicrobiales</taxon>
        <taxon>Phyllobacteriaceae</taxon>
        <taxon>Mesorhizobium</taxon>
    </lineage>
</organism>
<gene>
    <name evidence="1" type="ORF">IHQ72_10995</name>
</gene>